<feature type="signal peptide" evidence="3">
    <location>
        <begin position="1"/>
        <end position="36"/>
    </location>
</feature>
<evidence type="ECO:0000313" key="4">
    <source>
        <dbReference type="EMBL" id="MBB3087952.1"/>
    </source>
</evidence>
<feature type="region of interest" description="Disordered" evidence="1">
    <location>
        <begin position="665"/>
        <end position="716"/>
    </location>
</feature>
<gene>
    <name evidence="4" type="ORF">FHS12_000885</name>
</gene>
<keyword evidence="2" id="KW-1133">Transmembrane helix</keyword>
<evidence type="ECO:0000256" key="2">
    <source>
        <dbReference type="SAM" id="Phobius"/>
    </source>
</evidence>
<evidence type="ECO:0000313" key="5">
    <source>
        <dbReference type="Proteomes" id="UP000577707"/>
    </source>
</evidence>
<name>A0A7W5A1J2_9ACTN</name>
<feature type="compositionally biased region" description="Pro residues" evidence="1">
    <location>
        <begin position="676"/>
        <end position="689"/>
    </location>
</feature>
<protein>
    <recommendedName>
        <fullName evidence="6">Peptidase M1 membrane alanine aminopeptidase domain-containing protein</fullName>
    </recommendedName>
</protein>
<keyword evidence="2" id="KW-0472">Membrane</keyword>
<accession>A0A7W5A1J2</accession>
<keyword evidence="3" id="KW-0732">Signal</keyword>
<proteinExistence type="predicted"/>
<comment type="caution">
    <text evidence="4">The sequence shown here is derived from an EMBL/GenBank/DDBJ whole genome shotgun (WGS) entry which is preliminary data.</text>
</comment>
<evidence type="ECO:0008006" key="6">
    <source>
        <dbReference type="Google" id="ProtNLM"/>
    </source>
</evidence>
<reference evidence="4 5" key="1">
    <citation type="submission" date="2020-08" db="EMBL/GenBank/DDBJ databases">
        <title>Genomic Encyclopedia of Type Strains, Phase III (KMG-III): the genomes of soil and plant-associated and newly described type strains.</title>
        <authorList>
            <person name="Whitman W."/>
        </authorList>
    </citation>
    <scope>NUCLEOTIDE SEQUENCE [LARGE SCALE GENOMIC DNA]</scope>
    <source>
        <strain evidence="4 5">CECT 3302</strain>
    </source>
</reference>
<keyword evidence="2" id="KW-0812">Transmembrane</keyword>
<keyword evidence="5" id="KW-1185">Reference proteome</keyword>
<feature type="transmembrane region" description="Helical" evidence="2">
    <location>
        <begin position="615"/>
        <end position="638"/>
    </location>
</feature>
<evidence type="ECO:0000256" key="1">
    <source>
        <dbReference type="SAM" id="MobiDB-lite"/>
    </source>
</evidence>
<dbReference type="SUPFAM" id="SSF55486">
    <property type="entry name" value="Metalloproteases ('zincins'), catalytic domain"/>
    <property type="match status" value="1"/>
</dbReference>
<dbReference type="Proteomes" id="UP000577707">
    <property type="component" value="Unassembled WGS sequence"/>
</dbReference>
<sequence>MKSGQRAGRLRRTAAVVLALGVLGAGLVMTSPAAVAAPDDGVAESSRTRYVLDEGAVRVKSKIKVTNQQPSTATTYYFLTGHAIPIPAGAKKVKATSNGSRLKVSTEKIQGTGLEVASASFPNLYYGKSRTITWTYELRGAPIRAKKSHIRIGDGYAVFPVLGVGDDDSVTVEVVLPKSMDFSSSVPGFEEKTKGRTTTWKATGDFIEGGVSARDPKAYDEEKVAVGDADVSLQSFPGDKEWRDFAKKQVRAGLPVLEKTIGQEWPGGLDTIREDVSSEALGYAWFDSDADEIVVSEDLDAAVLYHEMTHAWINPDTVSGRWLSEGLTEMVAQRVAEETGAKGQSYPKVKRRSKDAFPLTSWDSRARTGVEGSDAYGYPASVIAVSALVEGLSDKQLAALLSDVYQGRTAYAIPSDGDNPRPGDWSTFLDLALKHGASATKAEKTLRTWVLSKPDVRLLEKHAAARKTYEALDRANGDWAPPAGVRDPMSIWQFQGAESVIEMVEGVSKDAVAVQDAAETAGIRVPSSVETAYETADATSEYQELATLLPKAAAATETVGAASAAVDGTQNPVTELGELVLFLDAGAASARADLDDGHLDDASATAAGVEARASWAFWAGLITLLVLAGAAYAAFRVFRSPWAQGRRDGRRQRRARRRAFLAQVKETKKAGAPWDRPAPPRHPPGPPPSVGGELFGVQRGPDGPRGVEQLRRDDLGVQVEQRQEFGRFLRHPSADQE</sequence>
<dbReference type="EMBL" id="JACHXG010000002">
    <property type="protein sequence ID" value="MBB3087952.1"/>
    <property type="molecule type" value="Genomic_DNA"/>
</dbReference>
<organism evidence="4 5">
    <name type="scientific">Nocardioides albus</name>
    <dbReference type="NCBI Taxonomy" id="1841"/>
    <lineage>
        <taxon>Bacteria</taxon>
        <taxon>Bacillati</taxon>
        <taxon>Actinomycetota</taxon>
        <taxon>Actinomycetes</taxon>
        <taxon>Propionibacteriales</taxon>
        <taxon>Nocardioidaceae</taxon>
        <taxon>Nocardioides</taxon>
    </lineage>
</organism>
<feature type="chain" id="PRO_5030713373" description="Peptidase M1 membrane alanine aminopeptidase domain-containing protein" evidence="3">
    <location>
        <begin position="37"/>
        <end position="737"/>
    </location>
</feature>
<dbReference type="AlphaFoldDB" id="A0A7W5A1J2"/>
<evidence type="ECO:0000256" key="3">
    <source>
        <dbReference type="SAM" id="SignalP"/>
    </source>
</evidence>